<dbReference type="EMBL" id="LAZR01060855">
    <property type="protein sequence ID" value="KKK64807.1"/>
    <property type="molecule type" value="Genomic_DNA"/>
</dbReference>
<organism evidence="1">
    <name type="scientific">marine sediment metagenome</name>
    <dbReference type="NCBI Taxonomy" id="412755"/>
    <lineage>
        <taxon>unclassified sequences</taxon>
        <taxon>metagenomes</taxon>
        <taxon>ecological metagenomes</taxon>
    </lineage>
</organism>
<feature type="non-terminal residue" evidence="1">
    <location>
        <position position="1"/>
    </location>
</feature>
<reference evidence="1" key="1">
    <citation type="journal article" date="2015" name="Nature">
        <title>Complex archaea that bridge the gap between prokaryotes and eukaryotes.</title>
        <authorList>
            <person name="Spang A."/>
            <person name="Saw J.H."/>
            <person name="Jorgensen S.L."/>
            <person name="Zaremba-Niedzwiedzka K."/>
            <person name="Martijn J."/>
            <person name="Lind A.E."/>
            <person name="van Eijk R."/>
            <person name="Schleper C."/>
            <person name="Guy L."/>
            <person name="Ettema T.J."/>
        </authorList>
    </citation>
    <scope>NUCLEOTIDE SEQUENCE</scope>
</reference>
<accession>A0A0F8X6Q6</accession>
<proteinExistence type="predicted"/>
<gene>
    <name evidence="1" type="ORF">LCGC14_2980460</name>
</gene>
<name>A0A0F8X6Q6_9ZZZZ</name>
<comment type="caution">
    <text evidence="1">The sequence shown here is derived from an EMBL/GenBank/DDBJ whole genome shotgun (WGS) entry which is preliminary data.</text>
</comment>
<evidence type="ECO:0000313" key="1">
    <source>
        <dbReference type="EMBL" id="KKK64807.1"/>
    </source>
</evidence>
<sequence length="177" mass="19941">KTIGSNDPEWVTYRGSIRQYRFTSGPQFREAWLQYHIPHDYVPGTDLHIHTHWSQAVIDSGGYVKWYFDITYAKAHGTPGGAGDPFNAPITQNEVQQASTTQYGQMLAEVAITNDGGDATHLDRNDIEPDGVLIIRIYRDSTDAADTLDQDPFVHYSDVHYQSTNIGTKQKSPDFYS</sequence>
<dbReference type="AlphaFoldDB" id="A0A0F8X6Q6"/>
<protein>
    <submittedName>
        <fullName evidence="1">Uncharacterized protein</fullName>
    </submittedName>
</protein>